<reference evidence="3 4" key="1">
    <citation type="submission" date="2013-06" db="EMBL/GenBank/DDBJ databases">
        <title>Complete genome sequence of Paenibacillus mucilaginosus K02.</title>
        <authorList>
            <person name="Xiao B."/>
            <person name="Sun L."/>
            <person name="Xiao L."/>
            <person name="Lian B."/>
        </authorList>
    </citation>
    <scope>NUCLEOTIDE SEQUENCE [LARGE SCALE GENOMIC DNA]</scope>
    <source>
        <strain evidence="3 4">K02</strain>
    </source>
</reference>
<keyword evidence="2" id="KW-0732">Signal</keyword>
<dbReference type="KEGG" id="pmw:B2K_08695"/>
<gene>
    <name evidence="3" type="ORF">B2K_08695</name>
</gene>
<evidence type="ECO:0008006" key="5">
    <source>
        <dbReference type="Google" id="ProtNLM"/>
    </source>
</evidence>
<dbReference type="EMBL" id="CP003422">
    <property type="protein sequence ID" value="AFH60793.1"/>
    <property type="molecule type" value="Genomic_DNA"/>
</dbReference>
<dbReference type="PATRIC" id="fig|997761.3.peg.1685"/>
<feature type="signal peptide" evidence="2">
    <location>
        <begin position="1"/>
        <end position="22"/>
    </location>
</feature>
<feature type="compositionally biased region" description="Basic and acidic residues" evidence="1">
    <location>
        <begin position="39"/>
        <end position="48"/>
    </location>
</feature>
<feature type="region of interest" description="Disordered" evidence="1">
    <location>
        <begin position="27"/>
        <end position="48"/>
    </location>
</feature>
<dbReference type="RefSeq" id="WP_014650008.1">
    <property type="nucleotide sequence ID" value="NC_017672.3"/>
</dbReference>
<evidence type="ECO:0000313" key="4">
    <source>
        <dbReference type="Proteomes" id="UP000007392"/>
    </source>
</evidence>
<evidence type="ECO:0000313" key="3">
    <source>
        <dbReference type="EMBL" id="AFH60793.1"/>
    </source>
</evidence>
<evidence type="ECO:0000256" key="2">
    <source>
        <dbReference type="SAM" id="SignalP"/>
    </source>
</evidence>
<organism evidence="3 4">
    <name type="scientific">Paenibacillus mucilaginosus K02</name>
    <dbReference type="NCBI Taxonomy" id="997761"/>
    <lineage>
        <taxon>Bacteria</taxon>
        <taxon>Bacillati</taxon>
        <taxon>Bacillota</taxon>
        <taxon>Bacilli</taxon>
        <taxon>Bacillales</taxon>
        <taxon>Paenibacillaceae</taxon>
        <taxon>Paenibacillus</taxon>
    </lineage>
</organism>
<name>I0BEJ6_9BACL</name>
<dbReference type="PROSITE" id="PS51257">
    <property type="entry name" value="PROKAR_LIPOPROTEIN"/>
    <property type="match status" value="1"/>
</dbReference>
<feature type="chain" id="PRO_5039483722" description="ABC transporter substrate-binding protein" evidence="2">
    <location>
        <begin position="23"/>
        <end position="48"/>
    </location>
</feature>
<proteinExistence type="predicted"/>
<accession>I0BEJ6</accession>
<dbReference type="HOGENOM" id="CLU_3155723_0_0_9"/>
<evidence type="ECO:0000256" key="1">
    <source>
        <dbReference type="SAM" id="MobiDB-lite"/>
    </source>
</evidence>
<dbReference type="AlphaFoldDB" id="I0BEJ6"/>
<dbReference type="Proteomes" id="UP000007392">
    <property type="component" value="Chromosome"/>
</dbReference>
<protein>
    <recommendedName>
        <fullName evidence="5">ABC transporter substrate-binding protein</fullName>
    </recommendedName>
</protein>
<sequence length="48" mass="5010">MNMKKRLRLALMVMLAQGILLTACSSSNEKPAAGSDSQQTEKKGAGSG</sequence>